<dbReference type="PROSITE" id="PS51917">
    <property type="entry name" value="PRU"/>
    <property type="match status" value="1"/>
</dbReference>
<dbReference type="HOGENOM" id="CLU_115505_0_0_1"/>
<dbReference type="GO" id="GO:0008541">
    <property type="term" value="C:proteasome regulatory particle, lid subcomplex"/>
    <property type="evidence" value="ECO:0007669"/>
    <property type="project" value="EnsemblFungi"/>
</dbReference>
<keyword evidence="5" id="KW-0539">Nucleus</keyword>
<reference evidence="8 9" key="1">
    <citation type="journal article" date="2011" name="Proc. Natl. Acad. Sci. U.S.A.">
        <title>Evolutionary erosion of yeast sex chromosomes by mating-type switching accidents.</title>
        <authorList>
            <person name="Gordon J.L."/>
            <person name="Armisen D."/>
            <person name="Proux-Wera E."/>
            <person name="Oheigeartaigh S.S."/>
            <person name="Byrne K.P."/>
            <person name="Wolfe K.H."/>
        </authorList>
    </citation>
    <scope>NUCLEOTIDE SEQUENCE [LARGE SCALE GENOMIC DNA]</scope>
    <source>
        <strain evidence="9">ATCC 76901 / BCRC 22586 / CBS 4309 / NBRC 1992 / NRRL Y-12630</strain>
    </source>
</reference>
<protein>
    <recommendedName>
        <fullName evidence="7">Pru domain-containing protein</fullName>
    </recommendedName>
</protein>
<dbReference type="RefSeq" id="XP_003678494.1">
    <property type="nucleotide sequence ID" value="XM_003678446.1"/>
</dbReference>
<dbReference type="STRING" id="1064592.G0VKW8"/>
<dbReference type="KEGG" id="ncs:NCAS_0J01770"/>
<dbReference type="InterPro" id="IPR038633">
    <property type="entry name" value="Rpn13/ADRM1_Pru_sf"/>
</dbReference>
<dbReference type="InterPro" id="IPR044868">
    <property type="entry name" value="Rpn13/ADRM1_Pru"/>
</dbReference>
<dbReference type="AlphaFoldDB" id="G0VKW8"/>
<comment type="subcellular location">
    <subcellularLocation>
        <location evidence="2">Cytoplasm</location>
    </subcellularLocation>
    <subcellularLocation>
        <location evidence="1">Nucleus</location>
    </subcellularLocation>
</comment>
<feature type="domain" description="Pru" evidence="7">
    <location>
        <begin position="1"/>
        <end position="131"/>
    </location>
</feature>
<dbReference type="PANTHER" id="PTHR12225">
    <property type="entry name" value="ADHESION REGULATING MOLECULE 1 110 KDA CELL MEMBRANE GLYCOPROTEIN"/>
    <property type="match status" value="1"/>
</dbReference>
<accession>G0VKW8</accession>
<keyword evidence="9" id="KW-1185">Reference proteome</keyword>
<dbReference type="Pfam" id="PF04683">
    <property type="entry name" value="Rpn13_ADRM1_Pru"/>
    <property type="match status" value="1"/>
</dbReference>
<evidence type="ECO:0000256" key="6">
    <source>
        <dbReference type="SAM" id="MobiDB-lite"/>
    </source>
</evidence>
<evidence type="ECO:0000256" key="3">
    <source>
        <dbReference type="ARBA" id="ARBA00022490"/>
    </source>
</evidence>
<evidence type="ECO:0000313" key="9">
    <source>
        <dbReference type="Proteomes" id="UP000001640"/>
    </source>
</evidence>
<feature type="region of interest" description="Disordered" evidence="6">
    <location>
        <begin position="133"/>
        <end position="157"/>
    </location>
</feature>
<dbReference type="GeneID" id="96905853"/>
<dbReference type="Gene3D" id="2.30.29.70">
    <property type="entry name" value="Proteasomal ubiquitin receptor Rpn13/ADRM1"/>
    <property type="match status" value="1"/>
</dbReference>
<dbReference type="FunCoup" id="G0VKW8">
    <property type="interactions" value="238"/>
</dbReference>
<dbReference type="GO" id="GO:0005634">
    <property type="term" value="C:nucleus"/>
    <property type="evidence" value="ECO:0007669"/>
    <property type="project" value="UniProtKB-SubCell"/>
</dbReference>
<dbReference type="GO" id="GO:0043161">
    <property type="term" value="P:proteasome-mediated ubiquitin-dependent protein catabolic process"/>
    <property type="evidence" value="ECO:0007669"/>
    <property type="project" value="EnsemblFungi"/>
</dbReference>
<dbReference type="OMA" id="IPGETMW"/>
<evidence type="ECO:0000256" key="2">
    <source>
        <dbReference type="ARBA" id="ARBA00004496"/>
    </source>
</evidence>
<proteinExistence type="predicted"/>
<dbReference type="EMBL" id="HE576761">
    <property type="protein sequence ID" value="CCC72156.1"/>
    <property type="molecule type" value="Genomic_DNA"/>
</dbReference>
<evidence type="ECO:0000259" key="7">
    <source>
        <dbReference type="PROSITE" id="PS51917"/>
    </source>
</evidence>
<reference key="2">
    <citation type="submission" date="2011-08" db="EMBL/GenBank/DDBJ databases">
        <title>Genome sequence of Naumovozyma castellii.</title>
        <authorList>
            <person name="Gordon J.L."/>
            <person name="Armisen D."/>
            <person name="Proux-Wera E."/>
            <person name="OhEigeartaigh S.S."/>
            <person name="Byrne K.P."/>
            <person name="Wolfe K.H."/>
        </authorList>
    </citation>
    <scope>NUCLEOTIDE SEQUENCE</scope>
    <source>
        <strain>Type strain:CBS 4309</strain>
    </source>
</reference>
<dbReference type="GO" id="GO:0070628">
    <property type="term" value="F:proteasome binding"/>
    <property type="evidence" value="ECO:0007669"/>
    <property type="project" value="TreeGrafter"/>
</dbReference>
<name>G0VKW8_NAUCA</name>
<dbReference type="PANTHER" id="PTHR12225:SF0">
    <property type="entry name" value="PROTEASOMAL UBIQUITIN RECEPTOR ADRM1"/>
    <property type="match status" value="1"/>
</dbReference>
<dbReference type="GO" id="GO:0043130">
    <property type="term" value="F:ubiquitin binding"/>
    <property type="evidence" value="ECO:0007669"/>
    <property type="project" value="EnsemblFungi"/>
</dbReference>
<dbReference type="eggNOG" id="KOG3037">
    <property type="taxonomic scope" value="Eukaryota"/>
</dbReference>
<dbReference type="GO" id="GO:0034515">
    <property type="term" value="C:proteasome storage granule"/>
    <property type="evidence" value="ECO:0007669"/>
    <property type="project" value="EnsemblFungi"/>
</dbReference>
<dbReference type="Proteomes" id="UP000001640">
    <property type="component" value="Chromosome 10"/>
</dbReference>
<dbReference type="InParanoid" id="G0VKW8"/>
<dbReference type="InterPro" id="IPR006773">
    <property type="entry name" value="Rpn13/ADRM1"/>
</dbReference>
<dbReference type="FunFam" id="2.30.29.70:FF:000003">
    <property type="entry name" value="Regulatory particle non-ATPase"/>
    <property type="match status" value="1"/>
</dbReference>
<evidence type="ECO:0000313" key="8">
    <source>
        <dbReference type="EMBL" id="CCC72156.1"/>
    </source>
</evidence>
<dbReference type="OrthoDB" id="340431at2759"/>
<evidence type="ECO:0000256" key="4">
    <source>
        <dbReference type="ARBA" id="ARBA00022942"/>
    </source>
</evidence>
<keyword evidence="3" id="KW-0963">Cytoplasm</keyword>
<evidence type="ECO:0000256" key="5">
    <source>
        <dbReference type="ARBA" id="ARBA00023242"/>
    </source>
</evidence>
<gene>
    <name evidence="8" type="primary">NCAS0J01770</name>
    <name evidence="8" type="ordered locus">NCAS_0J01770</name>
</gene>
<organism evidence="8 9">
    <name type="scientific">Naumovozyma castellii</name>
    <name type="common">Yeast</name>
    <name type="synonym">Saccharomyces castellii</name>
    <dbReference type="NCBI Taxonomy" id="27288"/>
    <lineage>
        <taxon>Eukaryota</taxon>
        <taxon>Fungi</taxon>
        <taxon>Dikarya</taxon>
        <taxon>Ascomycota</taxon>
        <taxon>Saccharomycotina</taxon>
        <taxon>Saccharomycetes</taxon>
        <taxon>Saccharomycetales</taxon>
        <taxon>Saccharomycetaceae</taxon>
        <taxon>Naumovozyma</taxon>
    </lineage>
</organism>
<sequence length="157" mass="18125">MDREGHKIRAGIAEYNEETKLCTPIAIQGEIKIQPNEEEEELGFYDFEWRPLDKLAGKDIEPISLILIPGETNWVPIKSSKNGRIFALVFSSNQRYFFWFQKKNPANMALDALNEEDQKFCDAMNAILHDNLDESEEENENQEKPTLIEDSGDINMD</sequence>
<keyword evidence="4" id="KW-0647">Proteasome</keyword>
<dbReference type="GO" id="GO:0061133">
    <property type="term" value="F:endopeptidase activator activity"/>
    <property type="evidence" value="ECO:0007669"/>
    <property type="project" value="TreeGrafter"/>
</dbReference>
<evidence type="ECO:0000256" key="1">
    <source>
        <dbReference type="ARBA" id="ARBA00004123"/>
    </source>
</evidence>